<evidence type="ECO:0000313" key="4">
    <source>
        <dbReference type="Proteomes" id="UP000754883"/>
    </source>
</evidence>
<proteinExistence type="predicted"/>
<reference evidence="4" key="1">
    <citation type="submission" date="2019-06" db="EMBL/GenBank/DDBJ databases">
        <authorList>
            <person name="Broberg M."/>
        </authorList>
    </citation>
    <scope>NUCLEOTIDE SEQUENCE [LARGE SCALE GENOMIC DNA]</scope>
</reference>
<dbReference type="Gene3D" id="3.40.220.10">
    <property type="entry name" value="Leucine Aminopeptidase, subunit E, domain 1"/>
    <property type="match status" value="1"/>
</dbReference>
<comment type="caution">
    <text evidence="3">The sequence shown here is derived from an EMBL/GenBank/DDBJ whole genome shotgun (WGS) entry which is preliminary data.</text>
</comment>
<feature type="domain" description="Microbial-type PARG catalytic" evidence="2">
    <location>
        <begin position="92"/>
        <end position="202"/>
    </location>
</feature>
<dbReference type="PANTHER" id="PTHR35596:SF1">
    <property type="entry name" value="MICROBIAL-TYPE PARG CATALYTIC DOMAIN-CONTAINING PROTEIN"/>
    <property type="match status" value="1"/>
</dbReference>
<gene>
    <name evidence="3" type="ORF">CBYS24578_00008819</name>
</gene>
<organism evidence="3 4">
    <name type="scientific">Clonostachys byssicola</name>
    <dbReference type="NCBI Taxonomy" id="160290"/>
    <lineage>
        <taxon>Eukaryota</taxon>
        <taxon>Fungi</taxon>
        <taxon>Dikarya</taxon>
        <taxon>Ascomycota</taxon>
        <taxon>Pezizomycotina</taxon>
        <taxon>Sordariomycetes</taxon>
        <taxon>Hypocreomycetidae</taxon>
        <taxon>Hypocreales</taxon>
        <taxon>Bionectriaceae</taxon>
        <taxon>Clonostachys</taxon>
    </lineage>
</organism>
<name>A0A9N9U725_9HYPO</name>
<evidence type="ECO:0000313" key="3">
    <source>
        <dbReference type="EMBL" id="CAG9977685.1"/>
    </source>
</evidence>
<evidence type="ECO:0000259" key="2">
    <source>
        <dbReference type="Pfam" id="PF10021"/>
    </source>
</evidence>
<dbReference type="AlphaFoldDB" id="A0A9N9U725"/>
<reference evidence="3 4" key="2">
    <citation type="submission" date="2021-10" db="EMBL/GenBank/DDBJ databases">
        <authorList>
            <person name="Piombo E."/>
        </authorList>
    </citation>
    <scope>NUCLEOTIDE SEQUENCE [LARGE SCALE GENOMIC DNA]</scope>
</reference>
<accession>A0A9N9U725</accession>
<feature type="compositionally biased region" description="Low complexity" evidence="1">
    <location>
        <begin position="16"/>
        <end position="43"/>
    </location>
</feature>
<feature type="compositionally biased region" description="Basic and acidic residues" evidence="1">
    <location>
        <begin position="1"/>
        <end position="12"/>
    </location>
</feature>
<dbReference type="OrthoDB" id="9985428at2759"/>
<dbReference type="Proteomes" id="UP000754883">
    <property type="component" value="Unassembled WGS sequence"/>
</dbReference>
<dbReference type="SUPFAM" id="SSF52949">
    <property type="entry name" value="Macro domain-like"/>
    <property type="match status" value="1"/>
</dbReference>
<dbReference type="InterPro" id="IPR019261">
    <property type="entry name" value="PARG_cat_microbial"/>
</dbReference>
<protein>
    <recommendedName>
        <fullName evidence="2">Microbial-type PARG catalytic domain-containing protein</fullName>
    </recommendedName>
</protein>
<dbReference type="PANTHER" id="PTHR35596">
    <property type="entry name" value="DUF2263 DOMAIN-CONTAINING PROTEIN"/>
    <property type="match status" value="1"/>
</dbReference>
<dbReference type="NCBIfam" id="TIGR02452">
    <property type="entry name" value="TIGR02452 family protein"/>
    <property type="match status" value="1"/>
</dbReference>
<dbReference type="InterPro" id="IPR012664">
    <property type="entry name" value="CHP02452"/>
</dbReference>
<dbReference type="Pfam" id="PF10021">
    <property type="entry name" value="PARG_cat_microb"/>
    <property type="match status" value="1"/>
</dbReference>
<feature type="region of interest" description="Disordered" evidence="1">
    <location>
        <begin position="1"/>
        <end position="66"/>
    </location>
</feature>
<keyword evidence="4" id="KW-1185">Reference proteome</keyword>
<sequence>MNSKESSDKVQRTLDSWFSKSGASSSSNKTTTTSAPASTSQSKPDSKTKSTASTGGFRENTRRRTDLAAIAKETRTVLPDILPKIPNVQASKSEALYLSTLPALKAADCPKRKPAGSTAIRIVNEDTFNAAIELAKQCPDGGRVAVLNMASHSSPGGGWLKGALAQEEALCYRSSLALSLHRRYYPWKQRMGLYSPDVVVIRSDMPSGHNLLVPDVSPADLPVVSVLSIAAPRCPDVAAASEQTPTGGFVERTVYAQIEVRELMKDKMRLCLRMAAQRDHGLLVLGALGCGAFRNPPREVAHCWLEVLKEAEFEGGWWEEVWFAVYDRRNEGNFEVFEEILGGVEI</sequence>
<dbReference type="EMBL" id="CABFNO020001298">
    <property type="protein sequence ID" value="CAG9977685.1"/>
    <property type="molecule type" value="Genomic_DNA"/>
</dbReference>
<dbReference type="InterPro" id="IPR043472">
    <property type="entry name" value="Macro_dom-like"/>
</dbReference>
<evidence type="ECO:0000256" key="1">
    <source>
        <dbReference type="SAM" id="MobiDB-lite"/>
    </source>
</evidence>